<sequence>MEKHNKATENEHHQHQSASLPCAAAGSVMLALMLL</sequence>
<dbReference type="Proteomes" id="UP000634136">
    <property type="component" value="Unassembled WGS sequence"/>
</dbReference>
<feature type="compositionally biased region" description="Basic and acidic residues" evidence="1">
    <location>
        <begin position="1"/>
        <end position="14"/>
    </location>
</feature>
<gene>
    <name evidence="2" type="ORF">G2W53_022808</name>
</gene>
<accession>A0A834TNH0</accession>
<comment type="caution">
    <text evidence="2">The sequence shown here is derived from an EMBL/GenBank/DDBJ whole genome shotgun (WGS) entry which is preliminary data.</text>
</comment>
<reference evidence="2" key="1">
    <citation type="submission" date="2020-09" db="EMBL/GenBank/DDBJ databases">
        <title>Genome-Enabled Discovery of Anthraquinone Biosynthesis in Senna tora.</title>
        <authorList>
            <person name="Kang S.-H."/>
            <person name="Pandey R.P."/>
            <person name="Lee C.-M."/>
            <person name="Sim J.-S."/>
            <person name="Jeong J.-T."/>
            <person name="Choi B.-S."/>
            <person name="Jung M."/>
            <person name="Ginzburg D."/>
            <person name="Zhao K."/>
            <person name="Won S.Y."/>
            <person name="Oh T.-J."/>
            <person name="Yu Y."/>
            <person name="Kim N.-H."/>
            <person name="Lee O.R."/>
            <person name="Lee T.-H."/>
            <person name="Bashyal P."/>
            <person name="Kim T.-S."/>
            <person name="Lee W.-H."/>
            <person name="Kawkins C."/>
            <person name="Kim C.-K."/>
            <person name="Kim J.S."/>
            <person name="Ahn B.O."/>
            <person name="Rhee S.Y."/>
            <person name="Sohng J.K."/>
        </authorList>
    </citation>
    <scope>NUCLEOTIDE SEQUENCE</scope>
    <source>
        <tissue evidence="2">Leaf</tissue>
    </source>
</reference>
<protein>
    <submittedName>
        <fullName evidence="2">Uncharacterized protein</fullName>
    </submittedName>
</protein>
<proteinExistence type="predicted"/>
<keyword evidence="3" id="KW-1185">Reference proteome</keyword>
<dbReference type="AlphaFoldDB" id="A0A834TNH0"/>
<evidence type="ECO:0000313" key="3">
    <source>
        <dbReference type="Proteomes" id="UP000634136"/>
    </source>
</evidence>
<dbReference type="EMBL" id="JAAIUW010000007">
    <property type="protein sequence ID" value="KAF7824664.1"/>
    <property type="molecule type" value="Genomic_DNA"/>
</dbReference>
<feature type="region of interest" description="Disordered" evidence="1">
    <location>
        <begin position="1"/>
        <end position="20"/>
    </location>
</feature>
<name>A0A834TNH0_9FABA</name>
<evidence type="ECO:0000256" key="1">
    <source>
        <dbReference type="SAM" id="MobiDB-lite"/>
    </source>
</evidence>
<organism evidence="2 3">
    <name type="scientific">Senna tora</name>
    <dbReference type="NCBI Taxonomy" id="362788"/>
    <lineage>
        <taxon>Eukaryota</taxon>
        <taxon>Viridiplantae</taxon>
        <taxon>Streptophyta</taxon>
        <taxon>Embryophyta</taxon>
        <taxon>Tracheophyta</taxon>
        <taxon>Spermatophyta</taxon>
        <taxon>Magnoliopsida</taxon>
        <taxon>eudicotyledons</taxon>
        <taxon>Gunneridae</taxon>
        <taxon>Pentapetalae</taxon>
        <taxon>rosids</taxon>
        <taxon>fabids</taxon>
        <taxon>Fabales</taxon>
        <taxon>Fabaceae</taxon>
        <taxon>Caesalpinioideae</taxon>
        <taxon>Cassia clade</taxon>
        <taxon>Senna</taxon>
    </lineage>
</organism>
<evidence type="ECO:0000313" key="2">
    <source>
        <dbReference type="EMBL" id="KAF7824664.1"/>
    </source>
</evidence>